<organism evidence="9 10">
    <name type="scientific">Oculimacula yallundae</name>
    <dbReference type="NCBI Taxonomy" id="86028"/>
    <lineage>
        <taxon>Eukaryota</taxon>
        <taxon>Fungi</taxon>
        <taxon>Dikarya</taxon>
        <taxon>Ascomycota</taxon>
        <taxon>Pezizomycotina</taxon>
        <taxon>Leotiomycetes</taxon>
        <taxon>Helotiales</taxon>
        <taxon>Ploettnerulaceae</taxon>
        <taxon>Oculimacula</taxon>
    </lineage>
</organism>
<accession>A0ABR4CDI5</accession>
<evidence type="ECO:0000256" key="3">
    <source>
        <dbReference type="ARBA" id="ARBA00022729"/>
    </source>
</evidence>
<evidence type="ECO:0000259" key="8">
    <source>
        <dbReference type="PROSITE" id="PS51212"/>
    </source>
</evidence>
<dbReference type="Proteomes" id="UP001595075">
    <property type="component" value="Unassembled WGS sequence"/>
</dbReference>
<comment type="subcellular location">
    <subcellularLocation>
        <location evidence="1">Membrane</location>
        <topology evidence="1">Single-pass membrane protein</topology>
    </subcellularLocation>
</comment>
<sequence>MSLRFQAFLAALALLSSFLPILAVDVPTTLPGTWRYQGCYTEVGRTLNGASYTNTTSMTDESCINYCSTRGFIYAGTEYSNQCWCGSSIAPGATIAAAPSDCNMGCSGNQTEVCGGVNRLTLFWSGASGPQTNQGSGNWKSVGCYTEGVNGRLLPNGVQTTGGPGNLTVDLCTAACQNGGYLLAGVEYSQQCWCGNSFANGGTVAPNTADGLSGCNMLCAGNLSEYCGGGNRLNVYNFNNAIATITASAPAPTGTGPSIKPTVGAFTYFGCQTEGTSARALTGPVTTSDSMTLEACQSFCGPGIYSLFGVEYGRECYCGNSFSAGSVAVNNSECSFTCPGNIYEYCGAGNRLSVYQRTTSP</sequence>
<dbReference type="InterPro" id="IPR051836">
    <property type="entry name" value="Kremen_rcpt"/>
</dbReference>
<dbReference type="PANTHER" id="PTHR24269">
    <property type="entry name" value="KREMEN PROTEIN"/>
    <property type="match status" value="1"/>
</dbReference>
<dbReference type="EMBL" id="JAZHXI010000010">
    <property type="protein sequence ID" value="KAL2067521.1"/>
    <property type="molecule type" value="Genomic_DNA"/>
</dbReference>
<gene>
    <name evidence="9" type="ORF">VTL71DRAFT_1946</name>
</gene>
<keyword evidence="5" id="KW-0472">Membrane</keyword>
<keyword evidence="2" id="KW-0812">Transmembrane</keyword>
<keyword evidence="4" id="KW-1133">Transmembrane helix</keyword>
<reference evidence="9 10" key="1">
    <citation type="journal article" date="2024" name="Commun. Biol.">
        <title>Comparative genomic analysis of thermophilic fungi reveals convergent evolutionary adaptations and gene losses.</title>
        <authorList>
            <person name="Steindorff A.S."/>
            <person name="Aguilar-Pontes M.V."/>
            <person name="Robinson A.J."/>
            <person name="Andreopoulos B."/>
            <person name="LaButti K."/>
            <person name="Kuo A."/>
            <person name="Mondo S."/>
            <person name="Riley R."/>
            <person name="Otillar R."/>
            <person name="Haridas S."/>
            <person name="Lipzen A."/>
            <person name="Grimwood J."/>
            <person name="Schmutz J."/>
            <person name="Clum A."/>
            <person name="Reid I.D."/>
            <person name="Moisan M.C."/>
            <person name="Butler G."/>
            <person name="Nguyen T.T.M."/>
            <person name="Dewar K."/>
            <person name="Conant G."/>
            <person name="Drula E."/>
            <person name="Henrissat B."/>
            <person name="Hansel C."/>
            <person name="Singer S."/>
            <person name="Hutchinson M.I."/>
            <person name="de Vries R.P."/>
            <person name="Natvig D.O."/>
            <person name="Powell A.J."/>
            <person name="Tsang A."/>
            <person name="Grigoriev I.V."/>
        </authorList>
    </citation>
    <scope>NUCLEOTIDE SEQUENCE [LARGE SCALE GENOMIC DNA]</scope>
    <source>
        <strain evidence="9 10">CBS 494.80</strain>
    </source>
</reference>
<keyword evidence="10" id="KW-1185">Reference proteome</keyword>
<feature type="signal peptide" evidence="7">
    <location>
        <begin position="1"/>
        <end position="23"/>
    </location>
</feature>
<keyword evidence="3 7" id="KW-0732">Signal</keyword>
<evidence type="ECO:0000313" key="9">
    <source>
        <dbReference type="EMBL" id="KAL2067521.1"/>
    </source>
</evidence>
<evidence type="ECO:0000256" key="2">
    <source>
        <dbReference type="ARBA" id="ARBA00022692"/>
    </source>
</evidence>
<comment type="caution">
    <text evidence="9">The sequence shown here is derived from an EMBL/GenBank/DDBJ whole genome shotgun (WGS) entry which is preliminary data.</text>
</comment>
<evidence type="ECO:0000256" key="6">
    <source>
        <dbReference type="ARBA" id="ARBA00023180"/>
    </source>
</evidence>
<evidence type="ECO:0000256" key="5">
    <source>
        <dbReference type="ARBA" id="ARBA00023136"/>
    </source>
</evidence>
<protein>
    <recommendedName>
        <fullName evidence="8">WSC domain-containing protein</fullName>
    </recommendedName>
</protein>
<dbReference type="InterPro" id="IPR002889">
    <property type="entry name" value="WSC_carb-bd"/>
</dbReference>
<feature type="chain" id="PRO_5046854128" description="WSC domain-containing protein" evidence="7">
    <location>
        <begin position="24"/>
        <end position="361"/>
    </location>
</feature>
<proteinExistence type="predicted"/>
<name>A0ABR4CDI5_9HELO</name>
<evidence type="ECO:0000256" key="1">
    <source>
        <dbReference type="ARBA" id="ARBA00004167"/>
    </source>
</evidence>
<dbReference type="Pfam" id="PF01822">
    <property type="entry name" value="WSC"/>
    <property type="match status" value="3"/>
</dbReference>
<dbReference type="PROSITE" id="PS51212">
    <property type="entry name" value="WSC"/>
    <property type="match status" value="3"/>
</dbReference>
<dbReference type="SMART" id="SM00321">
    <property type="entry name" value="WSC"/>
    <property type="match status" value="3"/>
</dbReference>
<keyword evidence="6" id="KW-0325">Glycoprotein</keyword>
<evidence type="ECO:0000256" key="7">
    <source>
        <dbReference type="SAM" id="SignalP"/>
    </source>
</evidence>
<feature type="domain" description="WSC" evidence="8">
    <location>
        <begin position="33"/>
        <end position="126"/>
    </location>
</feature>
<evidence type="ECO:0000313" key="10">
    <source>
        <dbReference type="Proteomes" id="UP001595075"/>
    </source>
</evidence>
<feature type="domain" description="WSC" evidence="8">
    <location>
        <begin position="265"/>
        <end position="358"/>
    </location>
</feature>
<dbReference type="PANTHER" id="PTHR24269:SF16">
    <property type="entry name" value="PROTEIN SLG1"/>
    <property type="match status" value="1"/>
</dbReference>
<evidence type="ECO:0000256" key="4">
    <source>
        <dbReference type="ARBA" id="ARBA00022989"/>
    </source>
</evidence>
<feature type="domain" description="WSC" evidence="8">
    <location>
        <begin position="138"/>
        <end position="239"/>
    </location>
</feature>